<dbReference type="EMBL" id="MT143894">
    <property type="protein sequence ID" value="QJB05046.1"/>
    <property type="molecule type" value="Genomic_DNA"/>
</dbReference>
<sequence>MSKDVFNKGPVILEVLRLEGGEDPFICAINGRIALDPLCEIEEQLRDEEEFNHGEGLYLYEARYYSGQFGEYGMCEIAPGWELTLLEHNADWMTPVEGEQP</sequence>
<dbReference type="EMBL" id="MT143702">
    <property type="protein sequence ID" value="QJB00888.1"/>
    <property type="molecule type" value="Genomic_DNA"/>
</dbReference>
<dbReference type="AlphaFoldDB" id="A0A6M3MHY8"/>
<evidence type="ECO:0000313" key="1">
    <source>
        <dbReference type="EMBL" id="QJB00888.1"/>
    </source>
</evidence>
<gene>
    <name evidence="1" type="ORF">MM171A00157_0057</name>
    <name evidence="2" type="ORF">MM171B00143_0017</name>
</gene>
<proteinExistence type="predicted"/>
<organism evidence="2">
    <name type="scientific">viral metagenome</name>
    <dbReference type="NCBI Taxonomy" id="1070528"/>
    <lineage>
        <taxon>unclassified sequences</taxon>
        <taxon>metagenomes</taxon>
        <taxon>organismal metagenomes</taxon>
    </lineage>
</organism>
<protein>
    <submittedName>
        <fullName evidence="2">Uncharacterized protein</fullName>
    </submittedName>
</protein>
<accession>A0A6M3MHY8</accession>
<name>A0A6M3MHY8_9ZZZZ</name>
<evidence type="ECO:0000313" key="2">
    <source>
        <dbReference type="EMBL" id="QJB05046.1"/>
    </source>
</evidence>
<reference evidence="2" key="1">
    <citation type="submission" date="2020-03" db="EMBL/GenBank/DDBJ databases">
        <title>The deep terrestrial virosphere.</title>
        <authorList>
            <person name="Holmfeldt K."/>
            <person name="Nilsson E."/>
            <person name="Simone D."/>
            <person name="Lopez-Fernandez M."/>
            <person name="Wu X."/>
            <person name="de Brujin I."/>
            <person name="Lundin D."/>
            <person name="Andersson A."/>
            <person name="Bertilsson S."/>
            <person name="Dopson M."/>
        </authorList>
    </citation>
    <scope>NUCLEOTIDE SEQUENCE</scope>
    <source>
        <strain evidence="1">MM171A00157</strain>
        <strain evidence="2">MM171B00143</strain>
    </source>
</reference>